<keyword evidence="1" id="KW-0732">Signal</keyword>
<evidence type="ECO:0000313" key="3">
    <source>
        <dbReference type="EMBL" id="KAK4879631.1"/>
    </source>
</evidence>
<dbReference type="Gene3D" id="2.10.25.10">
    <property type="entry name" value="Laminin"/>
    <property type="match status" value="1"/>
</dbReference>
<organism evidence="3 4">
    <name type="scientific">Aquatica leii</name>
    <dbReference type="NCBI Taxonomy" id="1421715"/>
    <lineage>
        <taxon>Eukaryota</taxon>
        <taxon>Metazoa</taxon>
        <taxon>Ecdysozoa</taxon>
        <taxon>Arthropoda</taxon>
        <taxon>Hexapoda</taxon>
        <taxon>Insecta</taxon>
        <taxon>Pterygota</taxon>
        <taxon>Neoptera</taxon>
        <taxon>Endopterygota</taxon>
        <taxon>Coleoptera</taxon>
        <taxon>Polyphaga</taxon>
        <taxon>Elateriformia</taxon>
        <taxon>Elateroidea</taxon>
        <taxon>Lampyridae</taxon>
        <taxon>Luciolinae</taxon>
        <taxon>Aquatica</taxon>
    </lineage>
</organism>
<proteinExistence type="predicted"/>
<accession>A0AAN7S994</accession>
<feature type="chain" id="PRO_5042862705" description="TIL domain-containing protein" evidence="1">
    <location>
        <begin position="22"/>
        <end position="79"/>
    </location>
</feature>
<evidence type="ECO:0000256" key="1">
    <source>
        <dbReference type="SAM" id="SignalP"/>
    </source>
</evidence>
<gene>
    <name evidence="3" type="ORF">RN001_007777</name>
</gene>
<feature type="domain" description="TIL" evidence="2">
    <location>
        <begin position="24"/>
        <end position="79"/>
    </location>
</feature>
<protein>
    <recommendedName>
        <fullName evidence="2">TIL domain-containing protein</fullName>
    </recommendedName>
</protein>
<dbReference type="AlphaFoldDB" id="A0AAN7S994"/>
<dbReference type="Pfam" id="PF01826">
    <property type="entry name" value="TIL"/>
    <property type="match status" value="1"/>
</dbReference>
<keyword evidence="4" id="KW-1185">Reference proteome</keyword>
<dbReference type="InterPro" id="IPR002919">
    <property type="entry name" value="TIL_dom"/>
</dbReference>
<sequence length="79" mass="8800">MARLFVLLFVSFCFVLGAVNCEECGENEVREVTIGCHLTCDRPVLPEGFVCAHAPTEKCVCLKGYYRNAANKCVELHEC</sequence>
<dbReference type="EMBL" id="JARPUR010000003">
    <property type="protein sequence ID" value="KAK4879631.1"/>
    <property type="molecule type" value="Genomic_DNA"/>
</dbReference>
<dbReference type="CDD" id="cd19941">
    <property type="entry name" value="TIL"/>
    <property type="match status" value="1"/>
</dbReference>
<comment type="caution">
    <text evidence="3">The sequence shown here is derived from an EMBL/GenBank/DDBJ whole genome shotgun (WGS) entry which is preliminary data.</text>
</comment>
<reference evidence="4" key="1">
    <citation type="submission" date="2023-01" db="EMBL/GenBank/DDBJ databases">
        <title>Key to firefly adult light organ development and bioluminescence: homeobox transcription factors regulate luciferase expression and transportation to peroxisome.</title>
        <authorList>
            <person name="Fu X."/>
        </authorList>
    </citation>
    <scope>NUCLEOTIDE SEQUENCE [LARGE SCALE GENOMIC DNA]</scope>
</reference>
<evidence type="ECO:0000259" key="2">
    <source>
        <dbReference type="Pfam" id="PF01826"/>
    </source>
</evidence>
<dbReference type="InterPro" id="IPR036084">
    <property type="entry name" value="Ser_inhib-like_sf"/>
</dbReference>
<name>A0AAN7S994_9COLE</name>
<evidence type="ECO:0000313" key="4">
    <source>
        <dbReference type="Proteomes" id="UP001353858"/>
    </source>
</evidence>
<dbReference type="Proteomes" id="UP001353858">
    <property type="component" value="Unassembled WGS sequence"/>
</dbReference>
<feature type="signal peptide" evidence="1">
    <location>
        <begin position="1"/>
        <end position="21"/>
    </location>
</feature>
<dbReference type="SUPFAM" id="SSF57567">
    <property type="entry name" value="Serine protease inhibitors"/>
    <property type="match status" value="1"/>
</dbReference>